<keyword evidence="2" id="KW-1133">Transmembrane helix</keyword>
<feature type="region of interest" description="Disordered" evidence="1">
    <location>
        <begin position="1"/>
        <end position="21"/>
    </location>
</feature>
<keyword evidence="4" id="KW-1185">Reference proteome</keyword>
<evidence type="ECO:0000313" key="4">
    <source>
        <dbReference type="Proteomes" id="UP000601789"/>
    </source>
</evidence>
<protein>
    <recommendedName>
        <fullName evidence="5">SMODS and SLOG-associating 2TM effector domain-containing protein</fullName>
    </recommendedName>
</protein>
<feature type="transmembrane region" description="Helical" evidence="2">
    <location>
        <begin position="95"/>
        <end position="113"/>
    </location>
</feature>
<dbReference type="EMBL" id="JADGMQ010000002">
    <property type="protein sequence ID" value="MBI1620125.1"/>
    <property type="molecule type" value="Genomic_DNA"/>
</dbReference>
<organism evidence="3 4">
    <name type="scientific">Aquamicrobium zhengzhouense</name>
    <dbReference type="NCBI Taxonomy" id="2781738"/>
    <lineage>
        <taxon>Bacteria</taxon>
        <taxon>Pseudomonadati</taxon>
        <taxon>Pseudomonadota</taxon>
        <taxon>Alphaproteobacteria</taxon>
        <taxon>Hyphomicrobiales</taxon>
        <taxon>Phyllobacteriaceae</taxon>
        <taxon>Aquamicrobium</taxon>
    </lineage>
</organism>
<evidence type="ECO:0000313" key="3">
    <source>
        <dbReference type="EMBL" id="MBI1620125.1"/>
    </source>
</evidence>
<keyword evidence="2" id="KW-0812">Transmembrane</keyword>
<dbReference type="Proteomes" id="UP000601789">
    <property type="component" value="Unassembled WGS sequence"/>
</dbReference>
<dbReference type="RefSeq" id="WP_198475128.1">
    <property type="nucleotide sequence ID" value="NZ_JADGMQ010000002.1"/>
</dbReference>
<keyword evidence="2" id="KW-0472">Membrane</keyword>
<feature type="compositionally biased region" description="Polar residues" evidence="1">
    <location>
        <begin position="1"/>
        <end position="17"/>
    </location>
</feature>
<evidence type="ECO:0000256" key="2">
    <source>
        <dbReference type="SAM" id="Phobius"/>
    </source>
</evidence>
<sequence length="213" mass="23497">MARQQGSKTPSIASEASTPVRGGRKVGYQLRSASAAPAQDEVNSGHEVRFDLTANIAYHAIREQFFVRMYRLLTGLQILLGTSAVATLVQQWPRASILLLLVSAFAGVVLLVIDPSGSARDHRMFRTRLHAVLATLEEVGESVEQLRKAKAEATRIAGEAPPAFRAVAAIAYNTAVNATYREEEAAAYRYKVGFWQRFFANIFPMRGTNFRKP</sequence>
<evidence type="ECO:0008006" key="5">
    <source>
        <dbReference type="Google" id="ProtNLM"/>
    </source>
</evidence>
<proteinExistence type="predicted"/>
<gene>
    <name evidence="3" type="ORF">IOD40_05545</name>
</gene>
<evidence type="ECO:0000256" key="1">
    <source>
        <dbReference type="SAM" id="MobiDB-lite"/>
    </source>
</evidence>
<feature type="transmembrane region" description="Helical" evidence="2">
    <location>
        <begin position="69"/>
        <end position="89"/>
    </location>
</feature>
<comment type="caution">
    <text evidence="3">The sequence shown here is derived from an EMBL/GenBank/DDBJ whole genome shotgun (WGS) entry which is preliminary data.</text>
</comment>
<reference evidence="3 4" key="1">
    <citation type="submission" date="2020-10" db="EMBL/GenBank/DDBJ databases">
        <title>Aquamicrobium zhengzhouensis sp. nov., a exopolysaccharide producing bacterium isolated from farmland soil.</title>
        <authorList>
            <person name="Wang X."/>
        </authorList>
    </citation>
    <scope>NUCLEOTIDE SEQUENCE [LARGE SCALE GENOMIC DNA]</scope>
    <source>
        <strain evidence="4">cd-1</strain>
    </source>
</reference>
<accession>A0ABS0SBX4</accession>
<name>A0ABS0SBX4_9HYPH</name>